<comment type="caution">
    <text evidence="6">The sequence shown here is derived from an EMBL/GenBank/DDBJ whole genome shotgun (WGS) entry which is preliminary data.</text>
</comment>
<dbReference type="GO" id="GO:0008270">
    <property type="term" value="F:zinc ion binding"/>
    <property type="evidence" value="ECO:0007669"/>
    <property type="project" value="InterPro"/>
</dbReference>
<dbReference type="SMART" id="SM00507">
    <property type="entry name" value="HNHc"/>
    <property type="match status" value="1"/>
</dbReference>
<evidence type="ECO:0000256" key="4">
    <source>
        <dbReference type="ARBA" id="ARBA00040194"/>
    </source>
</evidence>
<name>A0A5T7QLY7_SALER</name>
<evidence type="ECO:0000256" key="1">
    <source>
        <dbReference type="ARBA" id="ARBA00022722"/>
    </source>
</evidence>
<dbReference type="InterPro" id="IPR002711">
    <property type="entry name" value="HNH"/>
</dbReference>
<feature type="domain" description="HNH nuclease" evidence="5">
    <location>
        <begin position="53"/>
        <end position="107"/>
    </location>
</feature>
<keyword evidence="1" id="KW-0540">Nuclease</keyword>
<evidence type="ECO:0000256" key="3">
    <source>
        <dbReference type="ARBA" id="ARBA00038412"/>
    </source>
</evidence>
<dbReference type="GO" id="GO:0016787">
    <property type="term" value="F:hydrolase activity"/>
    <property type="evidence" value="ECO:0007669"/>
    <property type="project" value="UniProtKB-KW"/>
</dbReference>
<evidence type="ECO:0000256" key="2">
    <source>
        <dbReference type="ARBA" id="ARBA00022801"/>
    </source>
</evidence>
<dbReference type="InterPro" id="IPR003615">
    <property type="entry name" value="HNH_nuc"/>
</dbReference>
<sequence length="118" mass="13348">MPPRTPKACRVRGCRNTTIDPSGYCESHKSEGWKQYKPGLSRHQRGYGSKWDTIRERVLKRDKGLCQLCLRAGVVREAKTVDHIIPKAHGGTDADSNLQSLCWPCHKAKTACERIKCE</sequence>
<reference evidence="6" key="1">
    <citation type="submission" date="2018-09" db="EMBL/GenBank/DDBJ databases">
        <authorList>
            <consortium name="Veterinary Laboratory Investigation and Response Network"/>
        </authorList>
    </citation>
    <scope>NUCLEOTIDE SEQUENCE</scope>
    <source>
        <strain evidence="6">SAL-18-VL-SD-NC-0003</strain>
    </source>
</reference>
<evidence type="ECO:0000313" key="6">
    <source>
        <dbReference type="EMBL" id="EBO7979265.1"/>
    </source>
</evidence>
<dbReference type="Pfam" id="PF01844">
    <property type="entry name" value="HNH"/>
    <property type="match status" value="1"/>
</dbReference>
<dbReference type="EMBL" id="AAGJQW010000004">
    <property type="protein sequence ID" value="EBO7979265.1"/>
    <property type="molecule type" value="Genomic_DNA"/>
</dbReference>
<keyword evidence="6" id="KW-0255">Endonuclease</keyword>
<dbReference type="GO" id="GO:0005829">
    <property type="term" value="C:cytosol"/>
    <property type="evidence" value="ECO:0007669"/>
    <property type="project" value="TreeGrafter"/>
</dbReference>
<dbReference type="Gene3D" id="1.10.30.50">
    <property type="match status" value="1"/>
</dbReference>
<accession>A0A5T7QLY7</accession>
<gene>
    <name evidence="6" type="ORF">D3F83_06825</name>
</gene>
<dbReference type="AlphaFoldDB" id="A0A5T7QLY7"/>
<evidence type="ECO:0000259" key="5">
    <source>
        <dbReference type="SMART" id="SM00507"/>
    </source>
</evidence>
<dbReference type="PANTHER" id="PTHR41286:SF1">
    <property type="entry name" value="HNH NUCLEASE YAJD-RELATED"/>
    <property type="match status" value="1"/>
</dbReference>
<proteinExistence type="inferred from homology"/>
<keyword evidence="2" id="KW-0378">Hydrolase</keyword>
<dbReference type="CDD" id="cd00085">
    <property type="entry name" value="HNHc"/>
    <property type="match status" value="1"/>
</dbReference>
<protein>
    <recommendedName>
        <fullName evidence="4">Putative HNH nuclease YajD</fullName>
    </recommendedName>
</protein>
<dbReference type="GO" id="GO:0003676">
    <property type="term" value="F:nucleic acid binding"/>
    <property type="evidence" value="ECO:0007669"/>
    <property type="project" value="InterPro"/>
</dbReference>
<dbReference type="PANTHER" id="PTHR41286">
    <property type="entry name" value="HNH NUCLEASE YAJD-RELATED"/>
    <property type="match status" value="1"/>
</dbReference>
<comment type="similarity">
    <text evidence="3">Belongs to the HNH nuclease family.</text>
</comment>
<dbReference type="GO" id="GO:0004519">
    <property type="term" value="F:endonuclease activity"/>
    <property type="evidence" value="ECO:0007669"/>
    <property type="project" value="UniProtKB-KW"/>
</dbReference>
<dbReference type="RefSeq" id="WP_079781924.1">
    <property type="nucleotide sequence ID" value="NZ_JAHWZC010000002.1"/>
</dbReference>
<organism evidence="6">
    <name type="scientific">Salmonella enterica</name>
    <name type="common">Salmonella choleraesuis</name>
    <dbReference type="NCBI Taxonomy" id="28901"/>
    <lineage>
        <taxon>Bacteria</taxon>
        <taxon>Pseudomonadati</taxon>
        <taxon>Pseudomonadota</taxon>
        <taxon>Gammaproteobacteria</taxon>
        <taxon>Enterobacterales</taxon>
        <taxon>Enterobacteriaceae</taxon>
        <taxon>Salmonella</taxon>
    </lineage>
</organism>